<evidence type="ECO:0000259" key="5">
    <source>
        <dbReference type="Pfam" id="PF00884"/>
    </source>
</evidence>
<evidence type="ECO:0000256" key="3">
    <source>
        <dbReference type="ARBA" id="ARBA00022801"/>
    </source>
</evidence>
<dbReference type="SUPFAM" id="SSF53649">
    <property type="entry name" value="Alkaline phosphatase-like"/>
    <property type="match status" value="1"/>
</dbReference>
<protein>
    <recommendedName>
        <fullName evidence="5">Sulfatase N-terminal domain-containing protein</fullName>
    </recommendedName>
</protein>
<dbReference type="InterPro" id="IPR024607">
    <property type="entry name" value="Sulfatase_CS"/>
</dbReference>
<dbReference type="GO" id="GO:0046872">
    <property type="term" value="F:metal ion binding"/>
    <property type="evidence" value="ECO:0007669"/>
    <property type="project" value="UniProtKB-KW"/>
</dbReference>
<organism evidence="6">
    <name type="scientific">marine metagenome</name>
    <dbReference type="NCBI Taxonomy" id="408172"/>
    <lineage>
        <taxon>unclassified sequences</taxon>
        <taxon>metagenomes</taxon>
        <taxon>ecological metagenomes</taxon>
    </lineage>
</organism>
<evidence type="ECO:0000256" key="4">
    <source>
        <dbReference type="ARBA" id="ARBA00022837"/>
    </source>
</evidence>
<keyword evidence="3" id="KW-0378">Hydrolase</keyword>
<dbReference type="InterPro" id="IPR050738">
    <property type="entry name" value="Sulfatase"/>
</dbReference>
<dbReference type="Gene3D" id="3.40.720.10">
    <property type="entry name" value="Alkaline Phosphatase, subunit A"/>
    <property type="match status" value="1"/>
</dbReference>
<reference evidence="6" key="1">
    <citation type="submission" date="2018-05" db="EMBL/GenBank/DDBJ databases">
        <authorList>
            <person name="Lanie J.A."/>
            <person name="Ng W.-L."/>
            <person name="Kazmierczak K.M."/>
            <person name="Andrzejewski T.M."/>
            <person name="Davidsen T.M."/>
            <person name="Wayne K.J."/>
            <person name="Tettelin H."/>
            <person name="Glass J.I."/>
            <person name="Rusch D."/>
            <person name="Podicherti R."/>
            <person name="Tsui H.-C.T."/>
            <person name="Winkler M.E."/>
        </authorList>
    </citation>
    <scope>NUCLEOTIDE SEQUENCE</scope>
</reference>
<evidence type="ECO:0000313" key="6">
    <source>
        <dbReference type="EMBL" id="SVC94729.1"/>
    </source>
</evidence>
<name>A0A382RAL7_9ZZZZ</name>
<dbReference type="PROSITE" id="PS00149">
    <property type="entry name" value="SULFATASE_2"/>
    <property type="match status" value="1"/>
</dbReference>
<keyword evidence="4" id="KW-0106">Calcium</keyword>
<dbReference type="PANTHER" id="PTHR42693:SF53">
    <property type="entry name" value="ENDO-4-O-SULFATASE"/>
    <property type="match status" value="1"/>
</dbReference>
<proteinExistence type="inferred from homology"/>
<gene>
    <name evidence="6" type="ORF">METZ01_LOCUS347583</name>
</gene>
<feature type="domain" description="Sulfatase N-terminal" evidence="5">
    <location>
        <begin position="6"/>
        <end position="158"/>
    </location>
</feature>
<comment type="similarity">
    <text evidence="1">Belongs to the sulfatase family.</text>
</comment>
<feature type="non-terminal residue" evidence="6">
    <location>
        <position position="197"/>
    </location>
</feature>
<evidence type="ECO:0000256" key="1">
    <source>
        <dbReference type="ARBA" id="ARBA00008779"/>
    </source>
</evidence>
<dbReference type="PROSITE" id="PS00523">
    <property type="entry name" value="SULFATASE_1"/>
    <property type="match status" value="1"/>
</dbReference>
<accession>A0A382RAL7</accession>
<dbReference type="AlphaFoldDB" id="A0A382RAL7"/>
<dbReference type="InterPro" id="IPR000917">
    <property type="entry name" value="Sulfatase_N"/>
</dbReference>
<dbReference type="PANTHER" id="PTHR42693">
    <property type="entry name" value="ARYLSULFATASE FAMILY MEMBER"/>
    <property type="match status" value="1"/>
</dbReference>
<evidence type="ECO:0000256" key="2">
    <source>
        <dbReference type="ARBA" id="ARBA00022723"/>
    </source>
</evidence>
<keyword evidence="2" id="KW-0479">Metal-binding</keyword>
<dbReference type="Pfam" id="PF00884">
    <property type="entry name" value="Sulfatase"/>
    <property type="match status" value="1"/>
</dbReference>
<sequence>MSDSQPNILIIQADQHRHDCLGCTGNPDVRTPNIDAIAYDGTTYENAFCPYPVCTPSRFSFLTGLYAHQHLAWSNHCTIPAGLPTFPKILRKAGYQTKAVGKMHFTPTYLDVGFDEMILAEQHGTGRYDDDYHRYLQERGLCDEIDLIDQVREYRDQAPQVYTDTLGAMVSNLDEEHHVTTWVGRHAVDTLKSWEGG</sequence>
<dbReference type="GO" id="GO:0004065">
    <property type="term" value="F:arylsulfatase activity"/>
    <property type="evidence" value="ECO:0007669"/>
    <property type="project" value="TreeGrafter"/>
</dbReference>
<dbReference type="InterPro" id="IPR017850">
    <property type="entry name" value="Alkaline_phosphatase_core_sf"/>
</dbReference>
<dbReference type="EMBL" id="UINC01120316">
    <property type="protein sequence ID" value="SVC94729.1"/>
    <property type="molecule type" value="Genomic_DNA"/>
</dbReference>